<keyword evidence="3" id="KW-1185">Reference proteome</keyword>
<comment type="caution">
    <text evidence="2">The sequence shown here is derived from an EMBL/GenBank/DDBJ whole genome shotgun (WGS) entry which is preliminary data.</text>
</comment>
<dbReference type="EMBL" id="JBBPBN010000186">
    <property type="protein sequence ID" value="KAK8973430.1"/>
    <property type="molecule type" value="Genomic_DNA"/>
</dbReference>
<accession>A0ABR2NBF3</accession>
<feature type="compositionally biased region" description="Polar residues" evidence="1">
    <location>
        <begin position="17"/>
        <end position="37"/>
    </location>
</feature>
<reference evidence="2 3" key="1">
    <citation type="journal article" date="2024" name="G3 (Bethesda)">
        <title>Genome assembly of Hibiscus sabdariffa L. provides insights into metabolisms of medicinal natural products.</title>
        <authorList>
            <person name="Kim T."/>
        </authorList>
    </citation>
    <scope>NUCLEOTIDE SEQUENCE [LARGE SCALE GENOMIC DNA]</scope>
    <source>
        <strain evidence="2">TK-2024</strain>
        <tissue evidence="2">Old leaves</tissue>
    </source>
</reference>
<feature type="compositionally biased region" description="Basic and acidic residues" evidence="1">
    <location>
        <begin position="42"/>
        <end position="54"/>
    </location>
</feature>
<name>A0ABR2NBF3_9ROSI</name>
<evidence type="ECO:0000313" key="2">
    <source>
        <dbReference type="EMBL" id="KAK8973430.1"/>
    </source>
</evidence>
<protein>
    <submittedName>
        <fullName evidence="2">Uncharacterized protein</fullName>
    </submittedName>
</protein>
<proteinExistence type="predicted"/>
<dbReference type="Proteomes" id="UP001396334">
    <property type="component" value="Unassembled WGS sequence"/>
</dbReference>
<evidence type="ECO:0000256" key="1">
    <source>
        <dbReference type="SAM" id="MobiDB-lite"/>
    </source>
</evidence>
<feature type="compositionally biased region" description="Gly residues" evidence="1">
    <location>
        <begin position="1"/>
        <end position="12"/>
    </location>
</feature>
<gene>
    <name evidence="2" type="ORF">V6N11_054849</name>
</gene>
<organism evidence="2 3">
    <name type="scientific">Hibiscus sabdariffa</name>
    <name type="common">roselle</name>
    <dbReference type="NCBI Taxonomy" id="183260"/>
    <lineage>
        <taxon>Eukaryota</taxon>
        <taxon>Viridiplantae</taxon>
        <taxon>Streptophyta</taxon>
        <taxon>Embryophyta</taxon>
        <taxon>Tracheophyta</taxon>
        <taxon>Spermatophyta</taxon>
        <taxon>Magnoliopsida</taxon>
        <taxon>eudicotyledons</taxon>
        <taxon>Gunneridae</taxon>
        <taxon>Pentapetalae</taxon>
        <taxon>rosids</taxon>
        <taxon>malvids</taxon>
        <taxon>Malvales</taxon>
        <taxon>Malvaceae</taxon>
        <taxon>Malvoideae</taxon>
        <taxon>Hibiscus</taxon>
    </lineage>
</organism>
<feature type="region of interest" description="Disordered" evidence="1">
    <location>
        <begin position="1"/>
        <end position="54"/>
    </location>
</feature>
<evidence type="ECO:0000313" key="3">
    <source>
        <dbReference type="Proteomes" id="UP001396334"/>
    </source>
</evidence>
<sequence length="101" mass="11058">MEGKKGNGGGASGCSSVLNGEQQTAPRSNNPRQQITSFWGIGDKRQGGKRQEKKLPRRMCLCSVLLLALGGLLRSVEQGAVWLKWQHEVTLKVIDPNVCRL</sequence>